<reference evidence="1" key="1">
    <citation type="submission" date="2020-06" db="EMBL/GenBank/DDBJ databases">
        <authorList>
            <person name="Li T."/>
            <person name="Hu X."/>
            <person name="Zhang T."/>
            <person name="Song X."/>
            <person name="Zhang H."/>
            <person name="Dai N."/>
            <person name="Sheng W."/>
            <person name="Hou X."/>
            <person name="Wei L."/>
        </authorList>
    </citation>
    <scope>NUCLEOTIDE SEQUENCE</scope>
    <source>
        <strain evidence="1">KEN1</strain>
        <tissue evidence="1">Leaf</tissue>
    </source>
</reference>
<name>A0AAW2YA79_9LAMI</name>
<organism evidence="1">
    <name type="scientific">Sesamum latifolium</name>
    <dbReference type="NCBI Taxonomy" id="2727402"/>
    <lineage>
        <taxon>Eukaryota</taxon>
        <taxon>Viridiplantae</taxon>
        <taxon>Streptophyta</taxon>
        <taxon>Embryophyta</taxon>
        <taxon>Tracheophyta</taxon>
        <taxon>Spermatophyta</taxon>
        <taxon>Magnoliopsida</taxon>
        <taxon>eudicotyledons</taxon>
        <taxon>Gunneridae</taxon>
        <taxon>Pentapetalae</taxon>
        <taxon>asterids</taxon>
        <taxon>lamiids</taxon>
        <taxon>Lamiales</taxon>
        <taxon>Pedaliaceae</taxon>
        <taxon>Sesamum</taxon>
    </lineage>
</organism>
<protein>
    <submittedName>
        <fullName evidence="1">Uncharacterized protein</fullName>
    </submittedName>
</protein>
<sequence length="66" mass="7105">MVEAKLVEAGKSVMACFLMKLVKVSKSVDACFTTKLVMAKLVPKQPVLALTKFVEAILVEAGEHAL</sequence>
<accession>A0AAW2YA79</accession>
<dbReference type="AlphaFoldDB" id="A0AAW2YA79"/>
<evidence type="ECO:0000313" key="1">
    <source>
        <dbReference type="EMBL" id="KAL0462601.1"/>
    </source>
</evidence>
<comment type="caution">
    <text evidence="1">The sequence shown here is derived from an EMBL/GenBank/DDBJ whole genome shotgun (WGS) entry which is preliminary data.</text>
</comment>
<dbReference type="EMBL" id="JACGWN010000001">
    <property type="protein sequence ID" value="KAL0462601.1"/>
    <property type="molecule type" value="Genomic_DNA"/>
</dbReference>
<reference evidence="1" key="2">
    <citation type="journal article" date="2024" name="Plant">
        <title>Genomic evolution and insights into agronomic trait innovations of Sesamum species.</title>
        <authorList>
            <person name="Miao H."/>
            <person name="Wang L."/>
            <person name="Qu L."/>
            <person name="Liu H."/>
            <person name="Sun Y."/>
            <person name="Le M."/>
            <person name="Wang Q."/>
            <person name="Wei S."/>
            <person name="Zheng Y."/>
            <person name="Lin W."/>
            <person name="Duan Y."/>
            <person name="Cao H."/>
            <person name="Xiong S."/>
            <person name="Wang X."/>
            <person name="Wei L."/>
            <person name="Li C."/>
            <person name="Ma Q."/>
            <person name="Ju M."/>
            <person name="Zhao R."/>
            <person name="Li G."/>
            <person name="Mu C."/>
            <person name="Tian Q."/>
            <person name="Mei H."/>
            <person name="Zhang T."/>
            <person name="Gao T."/>
            <person name="Zhang H."/>
        </authorList>
    </citation>
    <scope>NUCLEOTIDE SEQUENCE</scope>
    <source>
        <strain evidence="1">KEN1</strain>
    </source>
</reference>
<gene>
    <name evidence="1" type="ORF">Slati_0147700</name>
</gene>
<proteinExistence type="predicted"/>